<feature type="transmembrane region" description="Helical" evidence="3">
    <location>
        <begin position="234"/>
        <end position="256"/>
    </location>
</feature>
<feature type="transmembrane region" description="Helical" evidence="3">
    <location>
        <begin position="12"/>
        <end position="32"/>
    </location>
</feature>
<comment type="subcellular location">
    <subcellularLocation>
        <location evidence="1">Endomembrane system</location>
        <topology evidence="1">Multi-pass membrane protein</topology>
    </subcellularLocation>
    <subcellularLocation>
        <location evidence="2">Membrane</location>
        <topology evidence="2">Multi-pass membrane protein</topology>
    </subcellularLocation>
</comment>
<comment type="caution">
    <text evidence="5">The sequence shown here is derived from an EMBL/GenBank/DDBJ whole genome shotgun (WGS) entry which is preliminary data.</text>
</comment>
<feature type="transmembrane region" description="Helical" evidence="3">
    <location>
        <begin position="90"/>
        <end position="116"/>
    </location>
</feature>
<gene>
    <name evidence="5" type="ORF">AMJ83_03935</name>
</gene>
<dbReference type="Pfam" id="PF00361">
    <property type="entry name" value="Proton_antipo_M"/>
    <property type="match status" value="1"/>
</dbReference>
<feature type="domain" description="NADH:quinone oxidoreductase/Mrp antiporter transmembrane" evidence="4">
    <location>
        <begin position="60"/>
        <end position="341"/>
    </location>
</feature>
<evidence type="ECO:0000313" key="6">
    <source>
        <dbReference type="Proteomes" id="UP000051373"/>
    </source>
</evidence>
<sequence>MIGFDFFLDQYGIFLSIIFVFIGLMSLIYGLATVREKGHRLEFYLMLLLIIGSGVGVALSYNLLLIYVLWEVSTFAVWRAVGYYRGAGEISASSFTFLVNFAAATVMLVGLMILYVDNGTFNLFKISVISDTAAVLILIGILTKSVTIPLHIWLAPAYEAIPSAIGGSLAGIAENLGAVLFLRLFTMGHYAAPAFFNTVAWIAILSSIIGGGVALRANKLRTLLAFSTVSQLGFIILAFAVGGTYGLLGGVLYIAAHALAKSGLFYGVGVIEESTGKDDLRNVACLLRLSPVLAVSMALLIGSIVGFFPMLGFFSKLTVIIGAVEKTAYFGVGAIVAAVFTLLYSTRFYHELFFGPQCDVQKLRAKRPSYVGIAVSFVLALVSLLLGVFFYQPVHYLVSGGI</sequence>
<dbReference type="InterPro" id="IPR001750">
    <property type="entry name" value="ND/Mrp_TM"/>
</dbReference>
<keyword evidence="3" id="KW-0472">Membrane</keyword>
<feature type="transmembrane region" description="Helical" evidence="3">
    <location>
        <begin position="160"/>
        <end position="182"/>
    </location>
</feature>
<name>A0A0S8FVL4_UNCW3</name>
<accession>A0A0S8FVL4</accession>
<dbReference type="EMBL" id="LJUJ01000005">
    <property type="protein sequence ID" value="KPK64154.1"/>
    <property type="molecule type" value="Genomic_DNA"/>
</dbReference>
<keyword evidence="2 3" id="KW-0812">Transmembrane</keyword>
<feature type="transmembrane region" description="Helical" evidence="3">
    <location>
        <begin position="286"/>
        <end position="308"/>
    </location>
</feature>
<dbReference type="PANTHER" id="PTHR43373">
    <property type="entry name" value="NA(+)/H(+) ANTIPORTER SUBUNIT"/>
    <property type="match status" value="1"/>
</dbReference>
<dbReference type="InterPro" id="IPR050616">
    <property type="entry name" value="CPA3_Na-H_Antiporter_A"/>
</dbReference>
<protein>
    <recommendedName>
        <fullName evidence="4">NADH:quinone oxidoreductase/Mrp antiporter transmembrane domain-containing protein</fullName>
    </recommendedName>
</protein>
<evidence type="ECO:0000256" key="1">
    <source>
        <dbReference type="ARBA" id="ARBA00004127"/>
    </source>
</evidence>
<dbReference type="PRINTS" id="PR01434">
    <property type="entry name" value="NADHDHGNASE5"/>
</dbReference>
<proteinExistence type="predicted"/>
<dbReference type="PANTHER" id="PTHR43373:SF1">
    <property type="entry name" value="NA(+)_H(+) ANTIPORTER SUBUNIT A"/>
    <property type="match status" value="1"/>
</dbReference>
<feature type="transmembrane region" description="Helical" evidence="3">
    <location>
        <begin position="44"/>
        <end position="70"/>
    </location>
</feature>
<dbReference type="Proteomes" id="UP000051373">
    <property type="component" value="Unassembled WGS sequence"/>
</dbReference>
<feature type="transmembrane region" description="Helical" evidence="3">
    <location>
        <begin position="128"/>
        <end position="154"/>
    </location>
</feature>
<dbReference type="GO" id="GO:0016020">
    <property type="term" value="C:membrane"/>
    <property type="evidence" value="ECO:0007669"/>
    <property type="project" value="UniProtKB-SubCell"/>
</dbReference>
<keyword evidence="3" id="KW-1133">Transmembrane helix</keyword>
<dbReference type="GO" id="GO:0012505">
    <property type="term" value="C:endomembrane system"/>
    <property type="evidence" value="ECO:0007669"/>
    <property type="project" value="UniProtKB-SubCell"/>
</dbReference>
<dbReference type="AlphaFoldDB" id="A0A0S8FVL4"/>
<feature type="transmembrane region" description="Helical" evidence="3">
    <location>
        <begin position="194"/>
        <end position="214"/>
    </location>
</feature>
<evidence type="ECO:0000256" key="2">
    <source>
        <dbReference type="RuleBase" id="RU000320"/>
    </source>
</evidence>
<evidence type="ECO:0000313" key="5">
    <source>
        <dbReference type="EMBL" id="KPK64154.1"/>
    </source>
</evidence>
<organism evidence="5 6">
    <name type="scientific">candidate division WOR_3 bacterium SM23_42</name>
    <dbReference type="NCBI Taxonomy" id="1703779"/>
    <lineage>
        <taxon>Bacteria</taxon>
        <taxon>Bacteria division WOR-3</taxon>
    </lineage>
</organism>
<feature type="transmembrane region" description="Helical" evidence="3">
    <location>
        <begin position="328"/>
        <end position="349"/>
    </location>
</feature>
<reference evidence="5 6" key="1">
    <citation type="journal article" date="2015" name="Microbiome">
        <title>Genomic resolution of linkages in carbon, nitrogen, and sulfur cycling among widespread estuary sediment bacteria.</title>
        <authorList>
            <person name="Baker B.J."/>
            <person name="Lazar C.S."/>
            <person name="Teske A.P."/>
            <person name="Dick G.J."/>
        </authorList>
    </citation>
    <scope>NUCLEOTIDE SEQUENCE [LARGE SCALE GENOMIC DNA]</scope>
    <source>
        <strain evidence="5">SM23_42</strain>
    </source>
</reference>
<dbReference type="STRING" id="1703779.AMJ83_03935"/>
<feature type="transmembrane region" description="Helical" evidence="3">
    <location>
        <begin position="370"/>
        <end position="391"/>
    </location>
</feature>
<evidence type="ECO:0000259" key="4">
    <source>
        <dbReference type="Pfam" id="PF00361"/>
    </source>
</evidence>
<evidence type="ECO:0000256" key="3">
    <source>
        <dbReference type="SAM" id="Phobius"/>
    </source>
</evidence>